<proteinExistence type="predicted"/>
<evidence type="ECO:0000313" key="3">
    <source>
        <dbReference type="Proteomes" id="UP000196485"/>
    </source>
</evidence>
<organism evidence="2 3">
    <name type="scientific">Photobacterium aquimaris</name>
    <dbReference type="NCBI Taxonomy" id="512643"/>
    <lineage>
        <taxon>Bacteria</taxon>
        <taxon>Pseudomonadati</taxon>
        <taxon>Pseudomonadota</taxon>
        <taxon>Gammaproteobacteria</taxon>
        <taxon>Vibrionales</taxon>
        <taxon>Vibrionaceae</taxon>
        <taxon>Photobacterium</taxon>
    </lineage>
</organism>
<feature type="signal peptide" evidence="1">
    <location>
        <begin position="1"/>
        <end position="24"/>
    </location>
</feature>
<sequence>MKKSQLGFLVVAATLLLAGCSGEATVTATPVKNVDTVSVTSPEDIDVFCPTGICTFELSTSAPTKVTVTMHYDYSKLYTKIEGVSVVGEGAKDAKVVDEDQFTVELTKKNTPVKIEVIDFYRN</sequence>
<dbReference type="Proteomes" id="UP000196485">
    <property type="component" value="Unassembled WGS sequence"/>
</dbReference>
<name>A0A1Y6KWT0_9GAMM</name>
<keyword evidence="3" id="KW-1185">Reference proteome</keyword>
<dbReference type="RefSeq" id="WP_087819829.1">
    <property type="nucleotide sequence ID" value="NZ_FYAH01000001.1"/>
</dbReference>
<dbReference type="PROSITE" id="PS51257">
    <property type="entry name" value="PROKAR_LIPOPROTEIN"/>
    <property type="match status" value="1"/>
</dbReference>
<dbReference type="AlphaFoldDB" id="A0A1Y6KWT0"/>
<accession>A0A1Y6KWT0</accession>
<evidence type="ECO:0000313" key="2">
    <source>
        <dbReference type="EMBL" id="SMY15625.1"/>
    </source>
</evidence>
<protein>
    <submittedName>
        <fullName evidence="2">Uncharacterized protein</fullName>
    </submittedName>
</protein>
<evidence type="ECO:0000256" key="1">
    <source>
        <dbReference type="SAM" id="SignalP"/>
    </source>
</evidence>
<reference evidence="3" key="1">
    <citation type="submission" date="2017-06" db="EMBL/GenBank/DDBJ databases">
        <authorList>
            <person name="Rodrigo-Torres L."/>
            <person name="Arahal R. D."/>
            <person name="Lucena T."/>
        </authorList>
    </citation>
    <scope>NUCLEOTIDE SEQUENCE [LARGE SCALE GENOMIC DNA]</scope>
    <source>
        <strain evidence="3">type strain: CECT 9192</strain>
    </source>
</reference>
<feature type="chain" id="PRO_5013368806" evidence="1">
    <location>
        <begin position="25"/>
        <end position="123"/>
    </location>
</feature>
<keyword evidence="1" id="KW-0732">Signal</keyword>
<dbReference type="EMBL" id="FYAH01000001">
    <property type="protein sequence ID" value="SMY15625.1"/>
    <property type="molecule type" value="Genomic_DNA"/>
</dbReference>
<gene>
    <name evidence="2" type="ORF">PAQU9191_00848</name>
</gene>